<protein>
    <submittedName>
        <fullName evidence="14">Potassium transporter KefA</fullName>
    </submittedName>
</protein>
<evidence type="ECO:0000256" key="12">
    <source>
        <dbReference type="PIRSR" id="PIRSR006247-1"/>
    </source>
</evidence>
<evidence type="ECO:0000313" key="14">
    <source>
        <dbReference type="EMBL" id="ASW44185.1"/>
    </source>
</evidence>
<gene>
    <name evidence="14" type="ORF">BEN51_12170</name>
</gene>
<evidence type="ECO:0000256" key="5">
    <source>
        <dbReference type="ARBA" id="ARBA00022519"/>
    </source>
</evidence>
<evidence type="ECO:0000313" key="15">
    <source>
        <dbReference type="Proteomes" id="UP000264883"/>
    </source>
</evidence>
<keyword evidence="10" id="KW-0406">Ion transport</keyword>
<proteinExistence type="inferred from homology"/>
<keyword evidence="6" id="KW-0633">Potassium transport</keyword>
<feature type="transmembrane region" description="Helical" evidence="13">
    <location>
        <begin position="37"/>
        <end position="56"/>
    </location>
</feature>
<feature type="binding site" evidence="12">
    <location>
        <position position="109"/>
    </location>
    <ligand>
        <name>K(+)</name>
        <dbReference type="ChEBI" id="CHEBI:29103"/>
    </ligand>
</feature>
<evidence type="ECO:0000256" key="6">
    <source>
        <dbReference type="ARBA" id="ARBA00022538"/>
    </source>
</evidence>
<dbReference type="GO" id="GO:0046872">
    <property type="term" value="F:metal ion binding"/>
    <property type="evidence" value="ECO:0007669"/>
    <property type="project" value="UniProtKB-KW"/>
</dbReference>
<dbReference type="Proteomes" id="UP000264883">
    <property type="component" value="Chromosome"/>
</dbReference>
<feature type="transmembrane region" description="Helical" evidence="13">
    <location>
        <begin position="234"/>
        <end position="256"/>
    </location>
</feature>
<evidence type="ECO:0000256" key="10">
    <source>
        <dbReference type="ARBA" id="ARBA00023065"/>
    </source>
</evidence>
<feature type="binding site" evidence="12">
    <location>
        <position position="430"/>
    </location>
    <ligand>
        <name>K(+)</name>
        <dbReference type="ChEBI" id="CHEBI:29103"/>
    </ligand>
</feature>
<dbReference type="KEGG" id="cia:BEN51_12170"/>
<dbReference type="InterPro" id="IPR003445">
    <property type="entry name" value="Cat_transpt"/>
</dbReference>
<evidence type="ECO:0000256" key="4">
    <source>
        <dbReference type="ARBA" id="ARBA00022475"/>
    </source>
</evidence>
<keyword evidence="9 13" id="KW-1133">Transmembrane helix</keyword>
<evidence type="ECO:0000256" key="13">
    <source>
        <dbReference type="SAM" id="Phobius"/>
    </source>
</evidence>
<feature type="transmembrane region" description="Helical" evidence="13">
    <location>
        <begin position="12"/>
        <end position="31"/>
    </location>
</feature>
<keyword evidence="15" id="KW-1185">Reference proteome</keyword>
<keyword evidence="5" id="KW-0997">Cell inner membrane</keyword>
<name>A0A343JF77_9CLOT</name>
<accession>A0A343JF77</accession>
<feature type="transmembrane region" description="Helical" evidence="13">
    <location>
        <begin position="330"/>
        <end position="349"/>
    </location>
</feature>
<feature type="transmembrane region" description="Helical" evidence="13">
    <location>
        <begin position="450"/>
        <end position="474"/>
    </location>
</feature>
<keyword evidence="4" id="KW-1003">Cell membrane</keyword>
<dbReference type="GO" id="GO:0015379">
    <property type="term" value="F:potassium:chloride symporter activity"/>
    <property type="evidence" value="ECO:0007669"/>
    <property type="project" value="InterPro"/>
</dbReference>
<feature type="binding site" evidence="12">
    <location>
        <position position="314"/>
    </location>
    <ligand>
        <name>K(+)</name>
        <dbReference type="ChEBI" id="CHEBI:29103"/>
    </ligand>
</feature>
<dbReference type="EMBL" id="CP016786">
    <property type="protein sequence ID" value="ASW44185.1"/>
    <property type="molecule type" value="Genomic_DNA"/>
</dbReference>
<feature type="binding site" evidence="12">
    <location>
        <position position="110"/>
    </location>
    <ligand>
        <name>K(+)</name>
        <dbReference type="ChEBI" id="CHEBI:29103"/>
    </ligand>
</feature>
<keyword evidence="7 13" id="KW-0812">Transmembrane</keyword>
<feature type="binding site" evidence="12">
    <location>
        <position position="313"/>
    </location>
    <ligand>
        <name>K(+)</name>
        <dbReference type="ChEBI" id="CHEBI:29103"/>
    </ligand>
</feature>
<feature type="transmembrane region" description="Helical" evidence="13">
    <location>
        <begin position="133"/>
        <end position="159"/>
    </location>
</feature>
<dbReference type="OrthoDB" id="9810952at2"/>
<dbReference type="InterPro" id="IPR004772">
    <property type="entry name" value="TrkH"/>
</dbReference>
<feature type="transmembrane region" description="Helical" evidence="13">
    <location>
        <begin position="180"/>
        <end position="199"/>
    </location>
</feature>
<dbReference type="RefSeq" id="WP_119866309.1">
    <property type="nucleotide sequence ID" value="NZ_CP016786.1"/>
</dbReference>
<reference evidence="14 15" key="1">
    <citation type="submission" date="2016-08" db="EMBL/GenBank/DDBJ databases">
        <title>Complete Genome Sequence Of The Indigo Reducing Clostridium isatidis DSM15098.</title>
        <authorList>
            <person name="Little G.T."/>
            <person name="Minton N.P."/>
        </authorList>
    </citation>
    <scope>NUCLEOTIDE SEQUENCE [LARGE SCALE GENOMIC DNA]</scope>
    <source>
        <strain evidence="14 15">DSM 15098</strain>
    </source>
</reference>
<feature type="transmembrane region" description="Helical" evidence="13">
    <location>
        <begin position="392"/>
        <end position="412"/>
    </location>
</feature>
<evidence type="ECO:0000256" key="11">
    <source>
        <dbReference type="ARBA" id="ARBA00023136"/>
    </source>
</evidence>
<comment type="similarity">
    <text evidence="2">Belongs to the TrkH potassium transport family.</text>
</comment>
<dbReference type="PIRSF" id="PIRSF006247">
    <property type="entry name" value="TrkH"/>
    <property type="match status" value="1"/>
</dbReference>
<keyword evidence="3" id="KW-0813">Transport</keyword>
<dbReference type="PANTHER" id="PTHR32024:SF2">
    <property type="entry name" value="TRK SYSTEM POTASSIUM UPTAKE PROTEIN TRKG-RELATED"/>
    <property type="match status" value="1"/>
</dbReference>
<evidence type="ECO:0000256" key="7">
    <source>
        <dbReference type="ARBA" id="ARBA00022692"/>
    </source>
</evidence>
<keyword evidence="11 13" id="KW-0472">Membrane</keyword>
<keyword evidence="12" id="KW-0479">Metal-binding</keyword>
<feature type="binding site" evidence="12">
    <location>
        <position position="431"/>
    </location>
    <ligand>
        <name>K(+)</name>
        <dbReference type="ChEBI" id="CHEBI:29103"/>
    </ligand>
</feature>
<dbReference type="GO" id="GO:0005886">
    <property type="term" value="C:plasma membrane"/>
    <property type="evidence" value="ECO:0007669"/>
    <property type="project" value="UniProtKB-SubCell"/>
</dbReference>
<feature type="binding site" evidence="12">
    <location>
        <position position="218"/>
    </location>
    <ligand>
        <name>K(+)</name>
        <dbReference type="ChEBI" id="CHEBI:29103"/>
    </ligand>
</feature>
<feature type="transmembrane region" description="Helical" evidence="13">
    <location>
        <begin position="272"/>
        <end position="293"/>
    </location>
</feature>
<evidence type="ECO:0000256" key="1">
    <source>
        <dbReference type="ARBA" id="ARBA00004429"/>
    </source>
</evidence>
<evidence type="ECO:0000256" key="8">
    <source>
        <dbReference type="ARBA" id="ARBA00022958"/>
    </source>
</evidence>
<sequence>MNYGIVIKVLGKILSLEALLMLPSLLIAVYYGQSDVLAFIKCIILIGVVGYLMTKVKCKNNKINGKEGLAIVTFGWILASFFGSLPYVFSGSIPSLVGAFFETVSGFTTTGSTVLTDIEIIPKGILFWRSFTIWLGGMGILVFGVAVLPSIGASGFQIFKAESPGPIKDRIVPKIKETAKILYTTYSIITATLMILLLIGGMPLYDSINHAFSTIGTGGFSIKNLSIGAYNSSYIHIIISIFMILSGINFSLYYALYKGKWRDVLKNSELKFYLGLVFTTVVLISINLLITSYDNISIALRDSFFQISAIITTTGFSTVDFDQWPTFSKAILFLLMFVGGCAGSTAGGMKNIRIVALLKLVKRQIVKTFHPRAMIPVKIDGRAISSDTTAGITSFFVLYIGIFVVGTIIISLEGFDFMSSASAVATALGNVGPGFGVIGPMFNFSVFSDFSIFLLSILMLLGRLELFTIIALFAPSKWKNEV</sequence>
<dbReference type="AlphaFoldDB" id="A0A343JF77"/>
<feature type="transmembrane region" description="Helical" evidence="13">
    <location>
        <begin position="68"/>
        <end position="89"/>
    </location>
</feature>
<comment type="subcellular location">
    <subcellularLocation>
        <location evidence="1">Cell inner membrane</location>
        <topology evidence="1">Multi-pass membrane protein</topology>
    </subcellularLocation>
</comment>
<evidence type="ECO:0000256" key="2">
    <source>
        <dbReference type="ARBA" id="ARBA00009137"/>
    </source>
</evidence>
<evidence type="ECO:0000256" key="3">
    <source>
        <dbReference type="ARBA" id="ARBA00022448"/>
    </source>
</evidence>
<organism evidence="14 15">
    <name type="scientific">Clostridium isatidis</name>
    <dbReference type="NCBI Taxonomy" id="182773"/>
    <lineage>
        <taxon>Bacteria</taxon>
        <taxon>Bacillati</taxon>
        <taxon>Bacillota</taxon>
        <taxon>Clostridia</taxon>
        <taxon>Eubacteriales</taxon>
        <taxon>Clostridiaceae</taxon>
        <taxon>Clostridium</taxon>
    </lineage>
</organism>
<evidence type="ECO:0000256" key="9">
    <source>
        <dbReference type="ARBA" id="ARBA00022989"/>
    </source>
</evidence>
<dbReference type="Pfam" id="PF02386">
    <property type="entry name" value="TrkH"/>
    <property type="match status" value="1"/>
</dbReference>
<keyword evidence="8 12" id="KW-0630">Potassium</keyword>
<dbReference type="PANTHER" id="PTHR32024">
    <property type="entry name" value="TRK SYSTEM POTASSIUM UPTAKE PROTEIN TRKG-RELATED"/>
    <property type="match status" value="1"/>
</dbReference>